<name>A0ACB0YYQ0_MELEN</name>
<proteinExistence type="predicted"/>
<accession>A0ACB0YYQ0</accession>
<protein>
    <submittedName>
        <fullName evidence="1">Uncharacterized protein</fullName>
    </submittedName>
</protein>
<organism evidence="1 2">
    <name type="scientific">Meloidogyne enterolobii</name>
    <name type="common">Root-knot nematode worm</name>
    <name type="synonym">Meloidogyne mayaguensis</name>
    <dbReference type="NCBI Taxonomy" id="390850"/>
    <lineage>
        <taxon>Eukaryota</taxon>
        <taxon>Metazoa</taxon>
        <taxon>Ecdysozoa</taxon>
        <taxon>Nematoda</taxon>
        <taxon>Chromadorea</taxon>
        <taxon>Rhabditida</taxon>
        <taxon>Tylenchina</taxon>
        <taxon>Tylenchomorpha</taxon>
        <taxon>Tylenchoidea</taxon>
        <taxon>Meloidogynidae</taxon>
        <taxon>Meloidogyninae</taxon>
        <taxon>Meloidogyne</taxon>
    </lineage>
</organism>
<dbReference type="Proteomes" id="UP001497535">
    <property type="component" value="Unassembled WGS sequence"/>
</dbReference>
<comment type="caution">
    <text evidence="1">The sequence shown here is derived from an EMBL/GenBank/DDBJ whole genome shotgun (WGS) entry which is preliminary data.</text>
</comment>
<dbReference type="EMBL" id="CAVMJV010000021">
    <property type="protein sequence ID" value="CAK5069503.1"/>
    <property type="molecule type" value="Genomic_DNA"/>
</dbReference>
<reference evidence="1" key="1">
    <citation type="submission" date="2023-11" db="EMBL/GenBank/DDBJ databases">
        <authorList>
            <person name="Poullet M."/>
        </authorList>
    </citation>
    <scope>NUCLEOTIDE SEQUENCE</scope>
    <source>
        <strain evidence="1">E1834</strain>
    </source>
</reference>
<keyword evidence="2" id="KW-1185">Reference proteome</keyword>
<sequence length="156" mass="17999">MLTTTNIPLNNSQNPLTTPKHSSNIPDRPSSSFNFSSSSSSSSINSLSSSKRKKQNGVWWGILEEKEENKFNYFDSSRSSLLLNKNNSRYLNHRSSSLILHRNGTFRQKGPAQKIISVERPPIYYYLFKRNYINLRAHKSEKRKNKCTYSPTTIVH</sequence>
<evidence type="ECO:0000313" key="1">
    <source>
        <dbReference type="EMBL" id="CAK5069503.1"/>
    </source>
</evidence>
<gene>
    <name evidence="1" type="ORF">MENTE1834_LOCUS18370</name>
</gene>
<evidence type="ECO:0000313" key="2">
    <source>
        <dbReference type="Proteomes" id="UP001497535"/>
    </source>
</evidence>